<evidence type="ECO:0000313" key="2">
    <source>
        <dbReference type="EMBL" id="HEF65254.1"/>
    </source>
</evidence>
<reference evidence="2" key="1">
    <citation type="journal article" date="2020" name="mSystems">
        <title>Genome- and Community-Level Interaction Insights into Carbon Utilization and Element Cycling Functions of Hydrothermarchaeota in Hydrothermal Sediment.</title>
        <authorList>
            <person name="Zhou Z."/>
            <person name="Liu Y."/>
            <person name="Xu W."/>
            <person name="Pan J."/>
            <person name="Luo Z.H."/>
            <person name="Li M."/>
        </authorList>
    </citation>
    <scope>NUCLEOTIDE SEQUENCE [LARGE SCALE GENOMIC DNA]</scope>
    <source>
        <strain evidence="2">SpSt-222</strain>
    </source>
</reference>
<gene>
    <name evidence="2" type="ORF">ENP47_06630</name>
</gene>
<dbReference type="InterPro" id="IPR014748">
    <property type="entry name" value="Enoyl-CoA_hydra_C"/>
</dbReference>
<dbReference type="SUPFAM" id="SSF52096">
    <property type="entry name" value="ClpP/crotonase"/>
    <property type="match status" value="1"/>
</dbReference>
<dbReference type="CDD" id="cd06558">
    <property type="entry name" value="crotonase-like"/>
    <property type="match status" value="1"/>
</dbReference>
<dbReference type="GO" id="GO:0003824">
    <property type="term" value="F:catalytic activity"/>
    <property type="evidence" value="ECO:0007669"/>
    <property type="project" value="UniProtKB-ARBA"/>
</dbReference>
<dbReference type="InterPro" id="IPR001753">
    <property type="entry name" value="Enoyl-CoA_hydra/iso"/>
</dbReference>
<comment type="similarity">
    <text evidence="1">Belongs to the enoyl-CoA hydratase/isomerase family.</text>
</comment>
<dbReference type="Gene3D" id="1.10.12.10">
    <property type="entry name" value="Lyase 2-enoyl-coa Hydratase, Chain A, domain 2"/>
    <property type="match status" value="1"/>
</dbReference>
<dbReference type="AlphaFoldDB" id="A0A7C1FQ75"/>
<dbReference type="PANTHER" id="PTHR42964">
    <property type="entry name" value="ENOYL-COA HYDRATASE"/>
    <property type="match status" value="1"/>
</dbReference>
<dbReference type="Pfam" id="PF00378">
    <property type="entry name" value="ECH_1"/>
    <property type="match status" value="1"/>
</dbReference>
<dbReference type="PANTHER" id="PTHR42964:SF1">
    <property type="entry name" value="POLYKETIDE BIOSYNTHESIS ENOYL-COA HYDRATASE PKSH-RELATED"/>
    <property type="match status" value="1"/>
</dbReference>
<proteinExistence type="inferred from homology"/>
<dbReference type="InterPro" id="IPR051683">
    <property type="entry name" value="Enoyl-CoA_Hydratase/Isomerase"/>
</dbReference>
<evidence type="ECO:0000256" key="1">
    <source>
        <dbReference type="ARBA" id="ARBA00005254"/>
    </source>
</evidence>
<comment type="caution">
    <text evidence="2">The sequence shown here is derived from an EMBL/GenBank/DDBJ whole genome shotgun (WGS) entry which is preliminary data.</text>
</comment>
<dbReference type="Gene3D" id="3.90.226.10">
    <property type="entry name" value="2-enoyl-CoA Hydratase, Chain A, domain 1"/>
    <property type="match status" value="1"/>
</dbReference>
<protein>
    <recommendedName>
        <fullName evidence="3">Enoyl-CoA hydratase</fullName>
    </recommendedName>
</protein>
<dbReference type="EMBL" id="DSJL01000011">
    <property type="protein sequence ID" value="HEF65254.1"/>
    <property type="molecule type" value="Genomic_DNA"/>
</dbReference>
<evidence type="ECO:0008006" key="3">
    <source>
        <dbReference type="Google" id="ProtNLM"/>
    </source>
</evidence>
<accession>A0A7C1FQ75</accession>
<organism evidence="2">
    <name type="scientific">Thermomicrobium roseum</name>
    <dbReference type="NCBI Taxonomy" id="500"/>
    <lineage>
        <taxon>Bacteria</taxon>
        <taxon>Pseudomonadati</taxon>
        <taxon>Thermomicrobiota</taxon>
        <taxon>Thermomicrobia</taxon>
        <taxon>Thermomicrobiales</taxon>
        <taxon>Thermomicrobiaceae</taxon>
        <taxon>Thermomicrobium</taxon>
    </lineage>
</organism>
<name>A0A7C1FQ75_THERO</name>
<sequence length="267" mass="28720">MSNGRIQLHRAGAVATVVLDRPEAHNALTAAMWRDLAETVRQLSVEGTIRVIVIRGAGDRAFSAGADIREFPERRTGFAAAWAYDRLVSAALETVQEAPQPVLAVIRGLAVGGGLELAAACDVRIASDDARLGLPIGRLGVMPGLAETRALLRLLPPGKIVELVMRGELLTAVEAVQIGLVTEVVPVEELEAAVQRWIDRLLALSPTLRATKYAVRLATSGSTSDDPRYRALLASVYESEAYREGVRAFLEKRAPEFGEKGGLPERP</sequence>
<dbReference type="InterPro" id="IPR029045">
    <property type="entry name" value="ClpP/crotonase-like_dom_sf"/>
</dbReference>